<evidence type="ECO:0000313" key="4">
    <source>
        <dbReference type="Proteomes" id="UP000030645"/>
    </source>
</evidence>
<dbReference type="PROSITE" id="PS50181">
    <property type="entry name" value="FBOX"/>
    <property type="match status" value="1"/>
</dbReference>
<dbReference type="Pfam" id="PF07734">
    <property type="entry name" value="FBA_1"/>
    <property type="match status" value="1"/>
</dbReference>
<reference evidence="4" key="1">
    <citation type="submission" date="2013-01" db="EMBL/GenBank/DDBJ databases">
        <title>Draft Genome Sequence of a Mulberry Tree, Morus notabilis C.K. Schneid.</title>
        <authorList>
            <person name="He N."/>
            <person name="Zhao S."/>
        </authorList>
    </citation>
    <scope>NUCLEOTIDE SEQUENCE</scope>
</reference>
<dbReference type="Gene3D" id="1.20.1280.50">
    <property type="match status" value="1"/>
</dbReference>
<feature type="region of interest" description="Disordered" evidence="1">
    <location>
        <begin position="370"/>
        <end position="390"/>
    </location>
</feature>
<keyword evidence="4" id="KW-1185">Reference proteome</keyword>
<proteinExistence type="predicted"/>
<sequence length="390" mass="43684">MATFLPWEIIVDILCRLPVKDLLRYRSVSKSWCSLIDGHDFIKLHLNHSLKTNSDVGVVFGGRNDLCWLDLDDLNSAERLPHPIDIGTGIDVVGGCNGLLALMNSNGDMAVWNPSTRRYISLPISDHFASFPFHVFQVLITGFGHDPITDDHKVLLMINFSGIIVDSFHCEAKVYSLKAKTWKRLDHFPNHIVYHRENGVLFANALHWLVNLKSQPSSSIFVFDLVTEDYREVALPDYKGAKTCWVKLVNIGGSFCVAVLPNQDSEIKNSDRVEVLVMKEYGVKESWTKLFSVVSSKVTGPFSYMIPVAYLKGGDQVLLDQDGEKLRLFDMKRRRVKNTTVGSGFPIICDTLVSVRSLVGVDGDADGGSAWKKAGKNNNVKEKKQSVKKR</sequence>
<dbReference type="PANTHER" id="PTHR31672">
    <property type="entry name" value="BNACNNG10540D PROTEIN"/>
    <property type="match status" value="1"/>
</dbReference>
<feature type="compositionally biased region" description="Basic and acidic residues" evidence="1">
    <location>
        <begin position="379"/>
        <end position="390"/>
    </location>
</feature>
<evidence type="ECO:0000256" key="1">
    <source>
        <dbReference type="SAM" id="MobiDB-lite"/>
    </source>
</evidence>
<evidence type="ECO:0000259" key="2">
    <source>
        <dbReference type="PROSITE" id="PS50181"/>
    </source>
</evidence>
<dbReference type="InterPro" id="IPR001810">
    <property type="entry name" value="F-box_dom"/>
</dbReference>
<feature type="domain" description="F-box" evidence="2">
    <location>
        <begin position="1"/>
        <end position="44"/>
    </location>
</feature>
<accession>W9QMB5</accession>
<dbReference type="STRING" id="981085.W9QMB5"/>
<dbReference type="InterPro" id="IPR050796">
    <property type="entry name" value="SCF_F-box_component"/>
</dbReference>
<dbReference type="EMBL" id="KE343797">
    <property type="protein sequence ID" value="EXB41585.1"/>
    <property type="molecule type" value="Genomic_DNA"/>
</dbReference>
<dbReference type="InterPro" id="IPR006527">
    <property type="entry name" value="F-box-assoc_dom_typ1"/>
</dbReference>
<dbReference type="KEGG" id="mnt:21396829"/>
<dbReference type="AlphaFoldDB" id="W9QMB5"/>
<dbReference type="InterPro" id="IPR011043">
    <property type="entry name" value="Gal_Oxase/kelch_b-propeller"/>
</dbReference>
<dbReference type="eggNOG" id="ENOG502QVMN">
    <property type="taxonomic scope" value="Eukaryota"/>
</dbReference>
<name>W9QMB5_9ROSA</name>
<dbReference type="SMART" id="SM00256">
    <property type="entry name" value="FBOX"/>
    <property type="match status" value="1"/>
</dbReference>
<protein>
    <submittedName>
        <fullName evidence="3">F-box protein</fullName>
    </submittedName>
</protein>
<dbReference type="CDD" id="cd22157">
    <property type="entry name" value="F-box_AtFBW1-like"/>
    <property type="match status" value="1"/>
</dbReference>
<dbReference type="NCBIfam" id="TIGR01640">
    <property type="entry name" value="F_box_assoc_1"/>
    <property type="match status" value="1"/>
</dbReference>
<dbReference type="Proteomes" id="UP000030645">
    <property type="component" value="Unassembled WGS sequence"/>
</dbReference>
<evidence type="ECO:0000313" key="3">
    <source>
        <dbReference type="EMBL" id="EXB41585.1"/>
    </source>
</evidence>
<dbReference type="SUPFAM" id="SSF50965">
    <property type="entry name" value="Galactose oxidase, central domain"/>
    <property type="match status" value="1"/>
</dbReference>
<dbReference type="OrthoDB" id="591557at2759"/>
<gene>
    <name evidence="3" type="ORF">L484_013662</name>
</gene>
<dbReference type="InterPro" id="IPR017451">
    <property type="entry name" value="F-box-assoc_interact_dom"/>
</dbReference>
<dbReference type="SUPFAM" id="SSF81383">
    <property type="entry name" value="F-box domain"/>
    <property type="match status" value="1"/>
</dbReference>
<dbReference type="PANTHER" id="PTHR31672:SF13">
    <property type="entry name" value="F-BOX PROTEIN CPR30-LIKE"/>
    <property type="match status" value="1"/>
</dbReference>
<organism evidence="3 4">
    <name type="scientific">Morus notabilis</name>
    <dbReference type="NCBI Taxonomy" id="981085"/>
    <lineage>
        <taxon>Eukaryota</taxon>
        <taxon>Viridiplantae</taxon>
        <taxon>Streptophyta</taxon>
        <taxon>Embryophyta</taxon>
        <taxon>Tracheophyta</taxon>
        <taxon>Spermatophyta</taxon>
        <taxon>Magnoliopsida</taxon>
        <taxon>eudicotyledons</taxon>
        <taxon>Gunneridae</taxon>
        <taxon>Pentapetalae</taxon>
        <taxon>rosids</taxon>
        <taxon>fabids</taxon>
        <taxon>Rosales</taxon>
        <taxon>Moraceae</taxon>
        <taxon>Moreae</taxon>
        <taxon>Morus</taxon>
    </lineage>
</organism>
<dbReference type="Pfam" id="PF00646">
    <property type="entry name" value="F-box"/>
    <property type="match status" value="1"/>
</dbReference>
<dbReference type="InterPro" id="IPR036047">
    <property type="entry name" value="F-box-like_dom_sf"/>
</dbReference>